<dbReference type="PANTHER" id="PTHR45927:SF10">
    <property type="entry name" value="LYSM-DOMAIN RECEPTOR-LIKE KINASE"/>
    <property type="match status" value="1"/>
</dbReference>
<reference evidence="2" key="2">
    <citation type="journal article" date="2023" name="Int. J. Mol. Sci.">
        <title>De Novo Assembly and Annotation of 11 Diverse Shrub Willow (Salix) Genomes Reveals Novel Gene Organization in Sex-Linked Regions.</title>
        <authorList>
            <person name="Hyden B."/>
            <person name="Feng K."/>
            <person name="Yates T.B."/>
            <person name="Jawdy S."/>
            <person name="Cereghino C."/>
            <person name="Smart L.B."/>
            <person name="Muchero W."/>
        </authorList>
    </citation>
    <scope>NUCLEOTIDE SEQUENCE</scope>
    <source>
        <tissue evidence="2">Shoot tip</tissue>
    </source>
</reference>
<name>A0A9Q0TQ28_9ROSI</name>
<protein>
    <submittedName>
        <fullName evidence="2">LYSM-DOMAIN RECEPTOR-LIKE KINASE</fullName>
    </submittedName>
</protein>
<dbReference type="PROSITE" id="PS50011">
    <property type="entry name" value="PROTEIN_KINASE_DOM"/>
    <property type="match status" value="1"/>
</dbReference>
<evidence type="ECO:0000313" key="3">
    <source>
        <dbReference type="Proteomes" id="UP001151752"/>
    </source>
</evidence>
<dbReference type="InterPro" id="IPR056563">
    <property type="entry name" value="LysM3_LYK4_5"/>
</dbReference>
<dbReference type="GO" id="GO:0004672">
    <property type="term" value="F:protein kinase activity"/>
    <property type="evidence" value="ECO:0007669"/>
    <property type="project" value="InterPro"/>
</dbReference>
<sequence>MEPIIYYKVDPAELLHLNNLKSQLKVLEPGREVLVPTKFSCLGQFFQAAFNYTVQENSTVDLSDIACRIFEGLAKPGTLFEENTSEENNVEMGTKLRVPLKCACPDNFSNGSGVKYLVTYPLVEDDEPSILSEIFSISPVDLWVANNFQPWPTIYPNTTVFIPLKIDPVINFSINALHLQWLHGLLVGSNGRSSPLSFPTPSSPRSGQLAESDYSWSDLVFELPGNGCLRDLLSNSSNPLRWDKRTEIAFDIATGLHYLHYCIFPTYAHSSVSSRNIYVTTDWRAKMTNIRANPAAVSSRGTENIENVKGWAAPEYIVDGSVSEKLDIFAFGVALLELISGKDDVDGKSFKECITFLGGKTIEGGCFDGMRSLKEDYPLPEALCLAVLAKACVDEEDPLHRPCIDDILKVLVRMVR</sequence>
<feature type="domain" description="Protein kinase" evidence="1">
    <location>
        <begin position="39"/>
        <end position="416"/>
    </location>
</feature>
<dbReference type="InterPro" id="IPR001245">
    <property type="entry name" value="Ser-Thr/Tyr_kinase_cat_dom"/>
</dbReference>
<dbReference type="AlphaFoldDB" id="A0A9Q0TQ28"/>
<evidence type="ECO:0000313" key="2">
    <source>
        <dbReference type="EMBL" id="KAJ6715744.1"/>
    </source>
</evidence>
<keyword evidence="3" id="KW-1185">Reference proteome</keyword>
<organism evidence="2 3">
    <name type="scientific">Salix koriyanagi</name>
    <dbReference type="NCBI Taxonomy" id="2511006"/>
    <lineage>
        <taxon>Eukaryota</taxon>
        <taxon>Viridiplantae</taxon>
        <taxon>Streptophyta</taxon>
        <taxon>Embryophyta</taxon>
        <taxon>Tracheophyta</taxon>
        <taxon>Spermatophyta</taxon>
        <taxon>Magnoliopsida</taxon>
        <taxon>eudicotyledons</taxon>
        <taxon>Gunneridae</taxon>
        <taxon>Pentapetalae</taxon>
        <taxon>rosids</taxon>
        <taxon>fabids</taxon>
        <taxon>Malpighiales</taxon>
        <taxon>Salicaceae</taxon>
        <taxon>Saliceae</taxon>
        <taxon>Salix</taxon>
    </lineage>
</organism>
<dbReference type="SUPFAM" id="SSF56112">
    <property type="entry name" value="Protein kinase-like (PK-like)"/>
    <property type="match status" value="1"/>
</dbReference>
<dbReference type="Pfam" id="PF23472">
    <property type="entry name" value="LysM2_CERK1_LYK3_4_5"/>
    <property type="match status" value="1"/>
</dbReference>
<dbReference type="InterPro" id="IPR056562">
    <property type="entry name" value="LysM2_CERK1_LYK3_4_5"/>
</dbReference>
<dbReference type="Pfam" id="PF23473">
    <property type="entry name" value="LysM3_LYK4_5"/>
    <property type="match status" value="1"/>
</dbReference>
<dbReference type="InterPro" id="IPR018392">
    <property type="entry name" value="LysM"/>
</dbReference>
<dbReference type="Gene3D" id="1.10.510.10">
    <property type="entry name" value="Transferase(Phosphotransferase) domain 1"/>
    <property type="match status" value="1"/>
</dbReference>
<reference evidence="2" key="1">
    <citation type="submission" date="2022-11" db="EMBL/GenBank/DDBJ databases">
        <authorList>
            <person name="Hyden B.L."/>
            <person name="Feng K."/>
            <person name="Yates T."/>
            <person name="Jawdy S."/>
            <person name="Smart L.B."/>
            <person name="Muchero W."/>
        </authorList>
    </citation>
    <scope>NUCLEOTIDE SEQUENCE</scope>
    <source>
        <tissue evidence="2">Shoot tip</tissue>
    </source>
</reference>
<dbReference type="InterPro" id="IPR011009">
    <property type="entry name" value="Kinase-like_dom_sf"/>
</dbReference>
<keyword evidence="2" id="KW-0808">Transferase</keyword>
<dbReference type="GO" id="GO:0005524">
    <property type="term" value="F:ATP binding"/>
    <property type="evidence" value="ECO:0007669"/>
    <property type="project" value="InterPro"/>
</dbReference>
<dbReference type="Proteomes" id="UP001151752">
    <property type="component" value="Chromosome 9"/>
</dbReference>
<accession>A0A9Q0TQ28</accession>
<dbReference type="InterPro" id="IPR052611">
    <property type="entry name" value="Plant_RLK_LysM"/>
</dbReference>
<proteinExistence type="predicted"/>
<keyword evidence="2" id="KW-0418">Kinase</keyword>
<dbReference type="InterPro" id="IPR000719">
    <property type="entry name" value="Prot_kinase_dom"/>
</dbReference>
<gene>
    <name evidence="2" type="ORF">OIU74_008476</name>
</gene>
<dbReference type="Pfam" id="PF07714">
    <property type="entry name" value="PK_Tyr_Ser-Thr"/>
    <property type="match status" value="1"/>
</dbReference>
<dbReference type="PANTHER" id="PTHR45927">
    <property type="entry name" value="LYSM-DOMAIN RECEPTOR-LIKE KINASE-RELATED"/>
    <property type="match status" value="1"/>
</dbReference>
<keyword evidence="2" id="KW-0675">Receptor</keyword>
<evidence type="ECO:0000259" key="1">
    <source>
        <dbReference type="PROSITE" id="PS50011"/>
    </source>
</evidence>
<dbReference type="Pfam" id="PF01476">
    <property type="entry name" value="LysM"/>
    <property type="match status" value="1"/>
</dbReference>
<comment type="caution">
    <text evidence="2">The sequence shown here is derived from an EMBL/GenBank/DDBJ whole genome shotgun (WGS) entry which is preliminary data.</text>
</comment>
<dbReference type="EMBL" id="JAPFFM010000014">
    <property type="protein sequence ID" value="KAJ6715744.1"/>
    <property type="molecule type" value="Genomic_DNA"/>
</dbReference>
<dbReference type="GO" id="GO:0005886">
    <property type="term" value="C:plasma membrane"/>
    <property type="evidence" value="ECO:0007669"/>
    <property type="project" value="UniProtKB-ARBA"/>
</dbReference>